<accession>A0A081NFM3</accession>
<dbReference type="RefSeq" id="WP_034837307.1">
    <property type="nucleotide sequence ID" value="NZ_JOKH01000003.1"/>
</dbReference>
<feature type="domain" description="Urease accessory protein UreH-like transmembrane" evidence="2">
    <location>
        <begin position="9"/>
        <end position="215"/>
    </location>
</feature>
<gene>
    <name evidence="3" type="ORF">GZ78_15580</name>
</gene>
<feature type="transmembrane region" description="Helical" evidence="1">
    <location>
        <begin position="57"/>
        <end position="74"/>
    </location>
</feature>
<keyword evidence="1" id="KW-0472">Membrane</keyword>
<comment type="caution">
    <text evidence="3">The sequence shown here is derived from an EMBL/GenBank/DDBJ whole genome shotgun (WGS) entry which is preliminary data.</text>
</comment>
<dbReference type="AlphaFoldDB" id="A0A081NFM3"/>
<dbReference type="PANTHER" id="PTHR42208:SF1">
    <property type="entry name" value="HEAVY METAL TRANSPORTER"/>
    <property type="match status" value="1"/>
</dbReference>
<keyword evidence="4" id="KW-1185">Reference proteome</keyword>
<dbReference type="Pfam" id="PF13386">
    <property type="entry name" value="DsbD_2"/>
    <property type="match status" value="1"/>
</dbReference>
<reference evidence="3 4" key="1">
    <citation type="submission" date="2014-06" db="EMBL/GenBank/DDBJ databases">
        <title>Whole Genome Sequences of Three Symbiotic Endozoicomonas Bacteria.</title>
        <authorList>
            <person name="Neave M.J."/>
            <person name="Apprill A."/>
            <person name="Voolstra C.R."/>
        </authorList>
    </citation>
    <scope>NUCLEOTIDE SEQUENCE [LARGE SCALE GENOMIC DNA]</scope>
    <source>
        <strain evidence="3 4">DSM 25634</strain>
    </source>
</reference>
<dbReference type="InterPro" id="IPR039447">
    <property type="entry name" value="UreH-like_TM_dom"/>
</dbReference>
<protein>
    <submittedName>
        <fullName evidence="3">Cytochrome biogenesis protein</fullName>
    </submittedName>
</protein>
<dbReference type="eggNOG" id="COG2836">
    <property type="taxonomic scope" value="Bacteria"/>
</dbReference>
<dbReference type="EMBL" id="JOKH01000003">
    <property type="protein sequence ID" value="KEQ17246.1"/>
    <property type="molecule type" value="Genomic_DNA"/>
</dbReference>
<feature type="transmembrane region" description="Helical" evidence="1">
    <location>
        <begin position="86"/>
        <end position="103"/>
    </location>
</feature>
<organism evidence="3 4">
    <name type="scientific">Endozoicomonas numazuensis</name>
    <dbReference type="NCBI Taxonomy" id="1137799"/>
    <lineage>
        <taxon>Bacteria</taxon>
        <taxon>Pseudomonadati</taxon>
        <taxon>Pseudomonadota</taxon>
        <taxon>Gammaproteobacteria</taxon>
        <taxon>Oceanospirillales</taxon>
        <taxon>Endozoicomonadaceae</taxon>
        <taxon>Endozoicomonas</taxon>
    </lineage>
</organism>
<feature type="transmembrane region" description="Helical" evidence="1">
    <location>
        <begin position="169"/>
        <end position="189"/>
    </location>
</feature>
<proteinExistence type="predicted"/>
<feature type="transmembrane region" description="Helical" evidence="1">
    <location>
        <begin position="136"/>
        <end position="157"/>
    </location>
</feature>
<feature type="transmembrane region" description="Helical" evidence="1">
    <location>
        <begin position="195"/>
        <end position="217"/>
    </location>
</feature>
<dbReference type="Proteomes" id="UP000028073">
    <property type="component" value="Unassembled WGS sequence"/>
</dbReference>
<keyword evidence="1" id="KW-1133">Transmembrane helix</keyword>
<dbReference type="OrthoDB" id="9798690at2"/>
<name>A0A081NFM3_9GAMM</name>
<evidence type="ECO:0000256" key="1">
    <source>
        <dbReference type="SAM" id="Phobius"/>
    </source>
</evidence>
<evidence type="ECO:0000259" key="2">
    <source>
        <dbReference type="Pfam" id="PF13386"/>
    </source>
</evidence>
<keyword evidence="1" id="KW-0812">Transmembrane</keyword>
<dbReference type="PANTHER" id="PTHR42208">
    <property type="entry name" value="HEAVY METAL TRANSPORTER-RELATED"/>
    <property type="match status" value="1"/>
</dbReference>
<dbReference type="STRING" id="1137799.GZ78_15580"/>
<evidence type="ECO:0000313" key="3">
    <source>
        <dbReference type="EMBL" id="KEQ17246.1"/>
    </source>
</evidence>
<evidence type="ECO:0000313" key="4">
    <source>
        <dbReference type="Proteomes" id="UP000028073"/>
    </source>
</evidence>
<sequence>MTEAPTLLAAITIGLLGGTHCIGMCGGITSALSVSLKGRSQAETTWLMLTYHLGRISSYALAGFLLGLAGWYLGDVSEPLQISLRYIASAMLIAMGLYITGWWKGLMKMEKLGQHLWKHIQPIASQLLPIRNTPNALALGVLWGWLPCGLVYSTLIWSASQNHPGQSALLMAAFGLGTLPTTFLTGLFARQLTSIIQASLTRSIAGIMMILFGLYTIPGPHQMWVMSVLSVGHGGHSM</sequence>